<dbReference type="EMBL" id="OAOQ01000017">
    <property type="protein sequence ID" value="SNX73839.1"/>
    <property type="molecule type" value="Genomic_DNA"/>
</dbReference>
<organism evidence="9 10">
    <name type="scientific">Cereibacter ovatus</name>
    <dbReference type="NCBI Taxonomy" id="439529"/>
    <lineage>
        <taxon>Bacteria</taxon>
        <taxon>Pseudomonadati</taxon>
        <taxon>Pseudomonadota</taxon>
        <taxon>Alphaproteobacteria</taxon>
        <taxon>Rhodobacterales</taxon>
        <taxon>Paracoccaceae</taxon>
        <taxon>Cereibacter</taxon>
    </lineage>
</organism>
<evidence type="ECO:0000256" key="3">
    <source>
        <dbReference type="ARBA" id="ARBA00022723"/>
    </source>
</evidence>
<gene>
    <name evidence="9" type="ORF">SAMN05878503_11738</name>
</gene>
<dbReference type="Proteomes" id="UP000219467">
    <property type="component" value="Unassembled WGS sequence"/>
</dbReference>
<dbReference type="OrthoDB" id="7596534at2"/>
<reference evidence="10" key="1">
    <citation type="submission" date="2017-08" db="EMBL/GenBank/DDBJ databases">
        <authorList>
            <person name="Varghese N."/>
            <person name="Submissions S."/>
        </authorList>
    </citation>
    <scope>NUCLEOTIDE SEQUENCE [LARGE SCALE GENOMIC DNA]</scope>
    <source>
        <strain evidence="10">JA234</strain>
    </source>
</reference>
<evidence type="ECO:0000256" key="2">
    <source>
        <dbReference type="ARBA" id="ARBA00022617"/>
    </source>
</evidence>
<dbReference type="InterPro" id="IPR002321">
    <property type="entry name" value="Cyt_c_II"/>
</dbReference>
<name>A0A285D246_9RHOB</name>
<sequence>MKRVLLSTLVASLPAVAMAADAEKVVEARQGYFSLVALEFGPLAAMAKGEMPYDAAAATAHAADLVALTKYNPGDLYAAGTAEGEAKGSHAKAAIWTDMSAYQAKGVAFFEAIAALEPAAGAGQKELAAAVGKVGATCKSCHDDFRAKD</sequence>
<dbReference type="RefSeq" id="WP_097031431.1">
    <property type="nucleotide sequence ID" value="NZ_OAOQ01000017.1"/>
</dbReference>
<keyword evidence="1" id="KW-0813">Transport</keyword>
<feature type="binding site" description="axial binding residue" evidence="6">
    <location>
        <position position="142"/>
    </location>
    <ligand>
        <name>heme c</name>
        <dbReference type="ChEBI" id="CHEBI:61717"/>
    </ligand>
    <ligandPart>
        <name>Fe</name>
        <dbReference type="ChEBI" id="CHEBI:18248"/>
    </ligandPart>
</feature>
<evidence type="ECO:0000256" key="5">
    <source>
        <dbReference type="ARBA" id="ARBA00023004"/>
    </source>
</evidence>
<feature type="chain" id="PRO_5012696017" evidence="8">
    <location>
        <begin position="20"/>
        <end position="149"/>
    </location>
</feature>
<dbReference type="InterPro" id="IPR015984">
    <property type="entry name" value="Cyt_c_prime_subgr"/>
</dbReference>
<evidence type="ECO:0000313" key="9">
    <source>
        <dbReference type="EMBL" id="SNX73839.1"/>
    </source>
</evidence>
<dbReference type="InterPro" id="IPR010980">
    <property type="entry name" value="Cyt_c/b562"/>
</dbReference>
<evidence type="ECO:0000256" key="4">
    <source>
        <dbReference type="ARBA" id="ARBA00022982"/>
    </source>
</evidence>
<dbReference type="PROSITE" id="PS51009">
    <property type="entry name" value="CYTCII"/>
    <property type="match status" value="1"/>
</dbReference>
<keyword evidence="2 7" id="KW-0349">Heme</keyword>
<protein>
    <submittedName>
        <fullName evidence="9">Cytochrome c556</fullName>
    </submittedName>
</protein>
<evidence type="ECO:0000256" key="7">
    <source>
        <dbReference type="PIRSR" id="PIRSR000027-2"/>
    </source>
</evidence>
<feature type="binding site" description="covalent" evidence="7">
    <location>
        <position position="141"/>
    </location>
    <ligand>
        <name>heme c</name>
        <dbReference type="ChEBI" id="CHEBI:61717"/>
    </ligand>
</feature>
<evidence type="ECO:0000256" key="6">
    <source>
        <dbReference type="PIRSR" id="PIRSR000027-1"/>
    </source>
</evidence>
<evidence type="ECO:0000256" key="8">
    <source>
        <dbReference type="SAM" id="SignalP"/>
    </source>
</evidence>
<dbReference type="InterPro" id="IPR012127">
    <property type="entry name" value="Cyt_c_prime"/>
</dbReference>
<dbReference type="PRINTS" id="PR00608">
    <property type="entry name" value="CYTCHROMECII"/>
</dbReference>
<comment type="PTM">
    <text evidence="7">Binds 1 heme group per subunit.</text>
</comment>
<dbReference type="Pfam" id="PF01322">
    <property type="entry name" value="Cytochrom_C_2"/>
    <property type="match status" value="1"/>
</dbReference>
<keyword evidence="8" id="KW-0732">Signal</keyword>
<dbReference type="SUPFAM" id="SSF47175">
    <property type="entry name" value="Cytochromes"/>
    <property type="match status" value="1"/>
</dbReference>
<dbReference type="GO" id="GO:0022900">
    <property type="term" value="P:electron transport chain"/>
    <property type="evidence" value="ECO:0007669"/>
    <property type="project" value="InterPro"/>
</dbReference>
<dbReference type="GO" id="GO:0005506">
    <property type="term" value="F:iron ion binding"/>
    <property type="evidence" value="ECO:0007669"/>
    <property type="project" value="InterPro"/>
</dbReference>
<dbReference type="PIRSF" id="PIRSF000027">
    <property type="entry name" value="Cytc_c_prime"/>
    <property type="match status" value="1"/>
</dbReference>
<feature type="signal peptide" evidence="8">
    <location>
        <begin position="1"/>
        <end position="19"/>
    </location>
</feature>
<keyword evidence="10" id="KW-1185">Reference proteome</keyword>
<feature type="binding site" description="covalent" evidence="7">
    <location>
        <position position="138"/>
    </location>
    <ligand>
        <name>heme c</name>
        <dbReference type="ChEBI" id="CHEBI:61717"/>
    </ligand>
</feature>
<dbReference type="GO" id="GO:0020037">
    <property type="term" value="F:heme binding"/>
    <property type="evidence" value="ECO:0007669"/>
    <property type="project" value="InterPro"/>
</dbReference>
<keyword evidence="5 6" id="KW-0408">Iron</keyword>
<evidence type="ECO:0000256" key="1">
    <source>
        <dbReference type="ARBA" id="ARBA00022448"/>
    </source>
</evidence>
<evidence type="ECO:0000313" key="10">
    <source>
        <dbReference type="Proteomes" id="UP000219467"/>
    </source>
</evidence>
<proteinExistence type="predicted"/>
<dbReference type="GO" id="GO:0042597">
    <property type="term" value="C:periplasmic space"/>
    <property type="evidence" value="ECO:0007669"/>
    <property type="project" value="InterPro"/>
</dbReference>
<dbReference type="AlphaFoldDB" id="A0A285D246"/>
<keyword evidence="4" id="KW-0249">Electron transport</keyword>
<dbReference type="Gene3D" id="1.20.120.10">
    <property type="entry name" value="Cytochrome c/b562"/>
    <property type="match status" value="1"/>
</dbReference>
<keyword evidence="3 6" id="KW-0479">Metal-binding</keyword>
<accession>A0A285D246</accession>
<dbReference type="GO" id="GO:0009055">
    <property type="term" value="F:electron transfer activity"/>
    <property type="evidence" value="ECO:0007669"/>
    <property type="project" value="InterPro"/>
</dbReference>